<dbReference type="AlphaFoldDB" id="A0A832YNU3"/>
<evidence type="ECO:0000313" key="9">
    <source>
        <dbReference type="Proteomes" id="UP000605144"/>
    </source>
</evidence>
<comment type="subcellular location">
    <subcellularLocation>
        <location evidence="7">Cytoplasm</location>
    </subcellularLocation>
</comment>
<dbReference type="InterPro" id="IPR036980">
    <property type="entry name" value="RNase_P/MRP_Rpp29_sf"/>
</dbReference>
<dbReference type="GO" id="GO:0001682">
    <property type="term" value="P:tRNA 5'-leader removal"/>
    <property type="evidence" value="ECO:0007669"/>
    <property type="project" value="UniProtKB-UniRule"/>
</dbReference>
<dbReference type="GO" id="GO:0005737">
    <property type="term" value="C:cytoplasm"/>
    <property type="evidence" value="ECO:0007669"/>
    <property type="project" value="UniProtKB-SubCell"/>
</dbReference>
<dbReference type="GO" id="GO:0030677">
    <property type="term" value="C:ribonuclease P complex"/>
    <property type="evidence" value="ECO:0007669"/>
    <property type="project" value="UniProtKB-UniRule"/>
</dbReference>
<accession>A0A832YNU3</accession>
<dbReference type="Proteomes" id="UP000605144">
    <property type="component" value="Unassembled WGS sequence"/>
</dbReference>
<organism evidence="8 9">
    <name type="scientific">Methanothermococcus okinawensis</name>
    <dbReference type="NCBI Taxonomy" id="155863"/>
    <lineage>
        <taxon>Archaea</taxon>
        <taxon>Methanobacteriati</taxon>
        <taxon>Methanobacteriota</taxon>
        <taxon>Methanomada group</taxon>
        <taxon>Methanococci</taxon>
        <taxon>Methanococcales</taxon>
        <taxon>Methanococcaceae</taxon>
        <taxon>Methanothermococcus</taxon>
    </lineage>
</organism>
<dbReference type="InterPro" id="IPR002730">
    <property type="entry name" value="Rpp29/RNP1"/>
</dbReference>
<dbReference type="EC" id="3.1.26.5" evidence="7"/>
<evidence type="ECO:0000256" key="1">
    <source>
        <dbReference type="ARBA" id="ARBA00006181"/>
    </source>
</evidence>
<dbReference type="Pfam" id="PF01868">
    <property type="entry name" value="RNase_P-MRP_p29"/>
    <property type="match status" value="1"/>
</dbReference>
<comment type="function">
    <text evidence="7">Part of ribonuclease P, a protein complex that generates mature tRNA molecules by cleaving their 5'-ends.</text>
</comment>
<keyword evidence="5 7" id="KW-0255">Endonuclease</keyword>
<dbReference type="NCBIfam" id="NF046110">
    <property type="entry name" value="RNaseP1Mthb"/>
    <property type="match status" value="1"/>
</dbReference>
<comment type="caution">
    <text evidence="8">The sequence shown here is derived from an EMBL/GenBank/DDBJ whole genome shotgun (WGS) entry which is preliminary data.</text>
</comment>
<keyword evidence="4 7" id="KW-0540">Nuclease</keyword>
<evidence type="ECO:0000313" key="8">
    <source>
        <dbReference type="EMBL" id="HIP17672.1"/>
    </source>
</evidence>
<comment type="subunit">
    <text evidence="7">Consists of a catalytic RNA component and at least 4-5 protein subunits.</text>
</comment>
<sequence length="96" mass="11005">MITPQNILRHELIGLDIEILESSNPSLVGIRGRVVDETRNTLIIERYDNGKEIMVPKDIAVFKFKLGSKSVKVLGNLLIGRSEDRLKRKIKKIYPY</sequence>
<keyword evidence="6 7" id="KW-0378">Hydrolase</keyword>
<dbReference type="Gene3D" id="2.30.30.210">
    <property type="entry name" value="Ribonuclease P/MRP, subunit p29"/>
    <property type="match status" value="1"/>
</dbReference>
<keyword evidence="2 7" id="KW-0963">Cytoplasm</keyword>
<evidence type="ECO:0000256" key="4">
    <source>
        <dbReference type="ARBA" id="ARBA00022722"/>
    </source>
</evidence>
<evidence type="ECO:0000256" key="7">
    <source>
        <dbReference type="HAMAP-Rule" id="MF_00754"/>
    </source>
</evidence>
<evidence type="ECO:0000256" key="2">
    <source>
        <dbReference type="ARBA" id="ARBA00022490"/>
    </source>
</evidence>
<dbReference type="SUPFAM" id="SSF101744">
    <property type="entry name" value="Rof/RNase P subunit-like"/>
    <property type="match status" value="1"/>
</dbReference>
<dbReference type="InterPro" id="IPR023538">
    <property type="entry name" value="RNP1"/>
</dbReference>
<dbReference type="InterPro" id="IPR023534">
    <property type="entry name" value="Rof/RNase_P-like"/>
</dbReference>
<dbReference type="InterPro" id="IPR016848">
    <property type="entry name" value="RNase_P/MRP_Rpp29-subunit"/>
</dbReference>
<comment type="catalytic activity">
    <reaction evidence="7">
        <text>Endonucleolytic cleavage of RNA, removing 5'-extranucleotides from tRNA precursor.</text>
        <dbReference type="EC" id="3.1.26.5"/>
    </reaction>
</comment>
<evidence type="ECO:0000256" key="6">
    <source>
        <dbReference type="ARBA" id="ARBA00022801"/>
    </source>
</evidence>
<dbReference type="HAMAP" id="MF_00754">
    <property type="entry name" value="RNase_P_1"/>
    <property type="match status" value="1"/>
</dbReference>
<comment type="similarity">
    <text evidence="1 7">Belongs to the eukaryotic/archaeal RNase P protein component 1 family.</text>
</comment>
<dbReference type="PANTHER" id="PTHR13348">
    <property type="entry name" value="RIBONUCLEASE P SUBUNIT P29"/>
    <property type="match status" value="1"/>
</dbReference>
<evidence type="ECO:0000256" key="5">
    <source>
        <dbReference type="ARBA" id="ARBA00022759"/>
    </source>
</evidence>
<gene>
    <name evidence="7" type="primary">rnp1</name>
    <name evidence="8" type="ORF">EYG76_05205</name>
</gene>
<dbReference type="GO" id="GO:0000172">
    <property type="term" value="C:ribonuclease MRP complex"/>
    <property type="evidence" value="ECO:0007669"/>
    <property type="project" value="InterPro"/>
</dbReference>
<dbReference type="GO" id="GO:0004526">
    <property type="term" value="F:ribonuclease P activity"/>
    <property type="evidence" value="ECO:0007669"/>
    <property type="project" value="UniProtKB-UniRule"/>
</dbReference>
<dbReference type="PANTHER" id="PTHR13348:SF0">
    <property type="entry name" value="RIBONUCLEASE P PROTEIN SUBUNIT P29"/>
    <property type="match status" value="1"/>
</dbReference>
<dbReference type="SMART" id="SM00538">
    <property type="entry name" value="POP4"/>
    <property type="match status" value="1"/>
</dbReference>
<dbReference type="GO" id="GO:0006364">
    <property type="term" value="P:rRNA processing"/>
    <property type="evidence" value="ECO:0007669"/>
    <property type="project" value="TreeGrafter"/>
</dbReference>
<dbReference type="GO" id="GO:0033204">
    <property type="term" value="F:ribonuclease P RNA binding"/>
    <property type="evidence" value="ECO:0007669"/>
    <property type="project" value="InterPro"/>
</dbReference>
<evidence type="ECO:0000256" key="3">
    <source>
        <dbReference type="ARBA" id="ARBA00022694"/>
    </source>
</evidence>
<keyword evidence="3 7" id="KW-0819">tRNA processing</keyword>
<protein>
    <recommendedName>
        <fullName evidence="7">Ribonuclease P protein component 1</fullName>
        <shortName evidence="7">RNase P component 1</shortName>
        <ecNumber evidence="7">3.1.26.5</ecNumber>
    </recommendedName>
    <alternativeName>
        <fullName evidence="7">Rpp29</fullName>
    </alternativeName>
</protein>
<dbReference type="EMBL" id="DQSV01000098">
    <property type="protein sequence ID" value="HIP17672.1"/>
    <property type="molecule type" value="Genomic_DNA"/>
</dbReference>
<name>A0A832YNU3_9EURY</name>
<proteinExistence type="inferred from homology"/>
<reference evidence="8" key="1">
    <citation type="journal article" date="2020" name="ISME J.">
        <title>Gammaproteobacteria mediating utilization of methyl-, sulfur- and petroleum organic compounds in deep ocean hydrothermal plumes.</title>
        <authorList>
            <person name="Zhou Z."/>
            <person name="Liu Y."/>
            <person name="Pan J."/>
            <person name="Cron B.R."/>
            <person name="Toner B.M."/>
            <person name="Anantharaman K."/>
            <person name="Breier J.A."/>
            <person name="Dick G.J."/>
            <person name="Li M."/>
        </authorList>
    </citation>
    <scope>NUCLEOTIDE SEQUENCE</scope>
    <source>
        <strain evidence="8">SZUA-1385</strain>
    </source>
</reference>